<dbReference type="PANTHER" id="PTHR11439:SF517">
    <property type="entry name" value="CYSTEINE-RICH RLK (RECEPTOR-LIKE PROTEIN KINASE) 8"/>
    <property type="match status" value="1"/>
</dbReference>
<sequence>MENPTELHLQAAKRVIRYLKVTTNFGIFYKKGGDDNLVTYVDSDYASDLKDRKSISSYVFLLRSRAISCLSKNLVMHARTKHIDVHFHCLYELTKVGIVELVHCSTEEQLIDATTQPLTLNVFLKLQGPLGAYFENEVN</sequence>
<evidence type="ECO:0000313" key="2">
    <source>
        <dbReference type="Proteomes" id="UP000813462"/>
    </source>
</evidence>
<proteinExistence type="predicted"/>
<protein>
    <submittedName>
        <fullName evidence="1">Uncharacterized protein</fullName>
    </submittedName>
</protein>
<gene>
    <name evidence="1" type="ORF">FEM48_Zijuj04G0138600</name>
</gene>
<dbReference type="AlphaFoldDB" id="A0A978VK91"/>
<dbReference type="CDD" id="cd09272">
    <property type="entry name" value="RNase_HI_RT_Ty1"/>
    <property type="match status" value="1"/>
</dbReference>
<comment type="caution">
    <text evidence="1">The sequence shown here is derived from an EMBL/GenBank/DDBJ whole genome shotgun (WGS) entry which is preliminary data.</text>
</comment>
<dbReference type="Proteomes" id="UP000813462">
    <property type="component" value="Unassembled WGS sequence"/>
</dbReference>
<reference evidence="1" key="1">
    <citation type="journal article" date="2021" name="Front. Plant Sci.">
        <title>Chromosome-Scale Genome Assembly for Chinese Sour Jujube and Insights Into Its Genome Evolution and Domestication Signature.</title>
        <authorList>
            <person name="Shen L.-Y."/>
            <person name="Luo H."/>
            <person name="Wang X.-L."/>
            <person name="Wang X.-M."/>
            <person name="Qiu X.-J."/>
            <person name="Liu H."/>
            <person name="Zhou S.-S."/>
            <person name="Jia K.-H."/>
            <person name="Nie S."/>
            <person name="Bao Y.-T."/>
            <person name="Zhang R.-G."/>
            <person name="Yun Q.-Z."/>
            <person name="Chai Y.-H."/>
            <person name="Lu J.-Y."/>
            <person name="Li Y."/>
            <person name="Zhao S.-W."/>
            <person name="Mao J.-F."/>
            <person name="Jia S.-G."/>
            <person name="Mao Y.-M."/>
        </authorList>
    </citation>
    <scope>NUCLEOTIDE SEQUENCE</scope>
    <source>
        <strain evidence="1">AT0</strain>
        <tissue evidence="1">Leaf</tissue>
    </source>
</reference>
<accession>A0A978VK91</accession>
<dbReference type="PANTHER" id="PTHR11439">
    <property type="entry name" value="GAG-POL-RELATED RETROTRANSPOSON"/>
    <property type="match status" value="1"/>
</dbReference>
<name>A0A978VK91_ZIZJJ</name>
<evidence type="ECO:0000313" key="1">
    <source>
        <dbReference type="EMBL" id="KAH7533510.1"/>
    </source>
</evidence>
<dbReference type="EMBL" id="JAEACU010000004">
    <property type="protein sequence ID" value="KAH7533510.1"/>
    <property type="molecule type" value="Genomic_DNA"/>
</dbReference>
<organism evidence="1 2">
    <name type="scientific">Ziziphus jujuba var. spinosa</name>
    <dbReference type="NCBI Taxonomy" id="714518"/>
    <lineage>
        <taxon>Eukaryota</taxon>
        <taxon>Viridiplantae</taxon>
        <taxon>Streptophyta</taxon>
        <taxon>Embryophyta</taxon>
        <taxon>Tracheophyta</taxon>
        <taxon>Spermatophyta</taxon>
        <taxon>Magnoliopsida</taxon>
        <taxon>eudicotyledons</taxon>
        <taxon>Gunneridae</taxon>
        <taxon>Pentapetalae</taxon>
        <taxon>rosids</taxon>
        <taxon>fabids</taxon>
        <taxon>Rosales</taxon>
        <taxon>Rhamnaceae</taxon>
        <taxon>Paliureae</taxon>
        <taxon>Ziziphus</taxon>
    </lineage>
</organism>